<dbReference type="PRINTS" id="PR00727">
    <property type="entry name" value="LEADERPTASE"/>
</dbReference>
<dbReference type="AlphaFoldDB" id="A0A927PZF7"/>
<keyword evidence="5 7" id="KW-0378">Hydrolase</keyword>
<dbReference type="GO" id="GO:0004252">
    <property type="term" value="F:serine-type endopeptidase activity"/>
    <property type="evidence" value="ECO:0007669"/>
    <property type="project" value="InterPro"/>
</dbReference>
<dbReference type="Proteomes" id="UP000616839">
    <property type="component" value="Unassembled WGS sequence"/>
</dbReference>
<protein>
    <recommendedName>
        <fullName evidence="4 7">Signal peptidase I</fullName>
        <ecNumber evidence="4 7">3.4.21.89</ecNumber>
    </recommendedName>
</protein>
<organism evidence="9 10">
    <name type="scientific">Nocardioides donggukensis</name>
    <dbReference type="NCBI Taxonomy" id="2774019"/>
    <lineage>
        <taxon>Bacteria</taxon>
        <taxon>Bacillati</taxon>
        <taxon>Actinomycetota</taxon>
        <taxon>Actinomycetes</taxon>
        <taxon>Propionibacteriales</taxon>
        <taxon>Nocardioidaceae</taxon>
        <taxon>Nocardioides</taxon>
    </lineage>
</organism>
<evidence type="ECO:0000256" key="1">
    <source>
        <dbReference type="ARBA" id="ARBA00000677"/>
    </source>
</evidence>
<dbReference type="InterPro" id="IPR000223">
    <property type="entry name" value="Pept_S26A_signal_pept_1"/>
</dbReference>
<evidence type="ECO:0000256" key="5">
    <source>
        <dbReference type="ARBA" id="ARBA00022801"/>
    </source>
</evidence>
<keyword evidence="7" id="KW-0645">Protease</keyword>
<feature type="active site" evidence="6">
    <location>
        <position position="51"/>
    </location>
</feature>
<dbReference type="PANTHER" id="PTHR43390">
    <property type="entry name" value="SIGNAL PEPTIDASE I"/>
    <property type="match status" value="1"/>
</dbReference>
<comment type="subcellular location">
    <subcellularLocation>
        <location evidence="2">Cell membrane</location>
        <topology evidence="2">Single-pass type II membrane protein</topology>
    </subcellularLocation>
    <subcellularLocation>
        <location evidence="7">Membrane</location>
        <topology evidence="7">Single-pass type II membrane protein</topology>
    </subcellularLocation>
</comment>
<proteinExistence type="inferred from homology"/>
<dbReference type="InterPro" id="IPR019533">
    <property type="entry name" value="Peptidase_S26"/>
</dbReference>
<dbReference type="GO" id="GO:0009003">
    <property type="term" value="F:signal peptidase activity"/>
    <property type="evidence" value="ECO:0007669"/>
    <property type="project" value="UniProtKB-EC"/>
</dbReference>
<evidence type="ECO:0000313" key="10">
    <source>
        <dbReference type="Proteomes" id="UP000616839"/>
    </source>
</evidence>
<evidence type="ECO:0000256" key="2">
    <source>
        <dbReference type="ARBA" id="ARBA00004401"/>
    </source>
</evidence>
<sequence length="245" mass="26248">MSTVSEPASGKGKRKQLPIWQESILLLGIALVLAVVIKAFLVQAFYIPSQSMEPGLVQNDRILVQKVSYWGDDGPDRGDVIVFEDPGGWLGPEDTQGPTTLVSKALAKVGLYPTGGHLVKRVIGVGGDEVVCCDKQGRLSVNGVTLDESDYVKSGASCAAPMIDCSLDAGPLPEGYLLVMGDNRANSADSTARMCADPEAEQCPPTRGLVKVDDVVGKVFALVWPRDRWDHVTRPDVFEDVPDSP</sequence>
<dbReference type="CDD" id="cd06530">
    <property type="entry name" value="S26_SPase_I"/>
    <property type="match status" value="1"/>
</dbReference>
<dbReference type="EMBL" id="JACYXZ010000001">
    <property type="protein sequence ID" value="MBD8869040.1"/>
    <property type="molecule type" value="Genomic_DNA"/>
</dbReference>
<dbReference type="Pfam" id="PF10502">
    <property type="entry name" value="Peptidase_S26"/>
    <property type="match status" value="1"/>
</dbReference>
<gene>
    <name evidence="9" type="primary">lepB</name>
    <name evidence="9" type="ORF">IE331_05340</name>
</gene>
<evidence type="ECO:0000259" key="8">
    <source>
        <dbReference type="Pfam" id="PF10502"/>
    </source>
</evidence>
<keyword evidence="7" id="KW-0812">Transmembrane</keyword>
<dbReference type="GO" id="GO:0005886">
    <property type="term" value="C:plasma membrane"/>
    <property type="evidence" value="ECO:0007669"/>
    <property type="project" value="UniProtKB-SubCell"/>
</dbReference>
<evidence type="ECO:0000256" key="4">
    <source>
        <dbReference type="ARBA" id="ARBA00013208"/>
    </source>
</evidence>
<evidence type="ECO:0000256" key="6">
    <source>
        <dbReference type="PIRSR" id="PIRSR600223-1"/>
    </source>
</evidence>
<evidence type="ECO:0000256" key="7">
    <source>
        <dbReference type="RuleBase" id="RU362042"/>
    </source>
</evidence>
<dbReference type="NCBIfam" id="TIGR02227">
    <property type="entry name" value="sigpep_I_bact"/>
    <property type="match status" value="1"/>
</dbReference>
<feature type="transmembrane region" description="Helical" evidence="7">
    <location>
        <begin position="24"/>
        <end position="46"/>
    </location>
</feature>
<evidence type="ECO:0000256" key="3">
    <source>
        <dbReference type="ARBA" id="ARBA00009370"/>
    </source>
</evidence>
<comment type="caution">
    <text evidence="9">The sequence shown here is derived from an EMBL/GenBank/DDBJ whole genome shotgun (WGS) entry which is preliminary data.</text>
</comment>
<dbReference type="PROSITE" id="PS00761">
    <property type="entry name" value="SPASE_I_3"/>
    <property type="match status" value="1"/>
</dbReference>
<evidence type="ECO:0000313" key="9">
    <source>
        <dbReference type="EMBL" id="MBD8869040.1"/>
    </source>
</evidence>
<dbReference type="InterPro" id="IPR036286">
    <property type="entry name" value="LexA/Signal_pep-like_sf"/>
</dbReference>
<comment type="catalytic activity">
    <reaction evidence="1 7">
        <text>Cleavage of hydrophobic, N-terminal signal or leader sequences from secreted and periplasmic proteins.</text>
        <dbReference type="EC" id="3.4.21.89"/>
    </reaction>
</comment>
<dbReference type="Gene3D" id="2.10.109.10">
    <property type="entry name" value="Umud Fragment, subunit A"/>
    <property type="match status" value="1"/>
</dbReference>
<dbReference type="SUPFAM" id="SSF51306">
    <property type="entry name" value="LexA/Signal peptidase"/>
    <property type="match status" value="1"/>
</dbReference>
<dbReference type="PANTHER" id="PTHR43390:SF1">
    <property type="entry name" value="CHLOROPLAST PROCESSING PEPTIDASE"/>
    <property type="match status" value="1"/>
</dbReference>
<keyword evidence="7" id="KW-1133">Transmembrane helix</keyword>
<keyword evidence="10" id="KW-1185">Reference proteome</keyword>
<comment type="similarity">
    <text evidence="3 7">Belongs to the peptidase S26 family.</text>
</comment>
<dbReference type="GO" id="GO:0006465">
    <property type="term" value="P:signal peptide processing"/>
    <property type="evidence" value="ECO:0007669"/>
    <property type="project" value="InterPro"/>
</dbReference>
<dbReference type="InterPro" id="IPR019758">
    <property type="entry name" value="Pept_S26A_signal_pept_1_CS"/>
</dbReference>
<reference evidence="9" key="1">
    <citation type="submission" date="2020-09" db="EMBL/GenBank/DDBJ databases">
        <title>Nocardioides sp. strain MJB4 16S ribosomal RNA gene Genome sequencing and assembly.</title>
        <authorList>
            <person name="Kim I."/>
        </authorList>
    </citation>
    <scope>NUCLEOTIDE SEQUENCE</scope>
    <source>
        <strain evidence="9">MJB4</strain>
    </source>
</reference>
<keyword evidence="7" id="KW-0472">Membrane</keyword>
<accession>A0A927PZF7</accession>
<feature type="domain" description="Peptidase S26" evidence="8">
    <location>
        <begin position="21"/>
        <end position="224"/>
    </location>
</feature>
<feature type="active site" evidence="6">
    <location>
        <position position="120"/>
    </location>
</feature>
<dbReference type="EC" id="3.4.21.89" evidence="4 7"/>
<name>A0A927PZF7_9ACTN</name>